<comment type="caution">
    <text evidence="1">The sequence shown here is derived from an EMBL/GenBank/DDBJ whole genome shotgun (WGS) entry which is preliminary data.</text>
</comment>
<name>A0A8H7UQZ5_9FUNG</name>
<dbReference type="SUPFAM" id="SSF81383">
    <property type="entry name" value="F-box domain"/>
    <property type="match status" value="1"/>
</dbReference>
<accession>A0A8H7UQZ5</accession>
<dbReference type="EMBL" id="JAEPRD010000173">
    <property type="protein sequence ID" value="KAG2195321.1"/>
    <property type="molecule type" value="Genomic_DNA"/>
</dbReference>
<keyword evidence="2" id="KW-1185">Reference proteome</keyword>
<organism evidence="1 2">
    <name type="scientific">Mucor saturninus</name>
    <dbReference type="NCBI Taxonomy" id="64648"/>
    <lineage>
        <taxon>Eukaryota</taxon>
        <taxon>Fungi</taxon>
        <taxon>Fungi incertae sedis</taxon>
        <taxon>Mucoromycota</taxon>
        <taxon>Mucoromycotina</taxon>
        <taxon>Mucoromycetes</taxon>
        <taxon>Mucorales</taxon>
        <taxon>Mucorineae</taxon>
        <taxon>Mucoraceae</taxon>
        <taxon>Mucor</taxon>
    </lineage>
</organism>
<dbReference type="AlphaFoldDB" id="A0A8H7UQZ5"/>
<proteinExistence type="predicted"/>
<evidence type="ECO:0008006" key="3">
    <source>
        <dbReference type="Google" id="ProtNLM"/>
    </source>
</evidence>
<gene>
    <name evidence="1" type="ORF">INT47_000474</name>
</gene>
<evidence type="ECO:0000313" key="2">
    <source>
        <dbReference type="Proteomes" id="UP000603453"/>
    </source>
</evidence>
<dbReference type="InterPro" id="IPR036047">
    <property type="entry name" value="F-box-like_dom_sf"/>
</dbReference>
<dbReference type="Proteomes" id="UP000603453">
    <property type="component" value="Unassembled WGS sequence"/>
</dbReference>
<dbReference type="OrthoDB" id="2282896at2759"/>
<evidence type="ECO:0000313" key="1">
    <source>
        <dbReference type="EMBL" id="KAG2195321.1"/>
    </source>
</evidence>
<sequence length="678" mass="78797">MDLPGELLDVIFAYVDRRGTDLYSICQCVLVCKKWKTPAQRALYLVIQLESECQIRTLLKIMGDKKNRLPGKFTQSLVFNEDFEDEDTRPWIKLFIKYFPNVRHIFSGKDDTKFYQTLIEAHNLGMWQNLKSIGTCPEDSVASHNACALLNRETLALLHVHDSHKISNGSNLYDQLELFPNVKQIYIGTNRYNFFEISEHVTKHMHKLNKVHYDILVDTNFNTLASYESVDLSLIAPQPGVKSLVIEAASYENDNFLLYLMKKYPKLQSIQINDLSSAIMSNDVLLKKIKSSKNNFSVNVLSQFMLFVSQCPIHSTDLLYTTLYTDEIFLKYWSLCGPTRPRMLAITYAEGSESWRDTETQRSNNETLAHIYMSADYRTLSNSMIIDYKSCNTVFPHLRLIEKAGKELDHLVACIGQVYYRDTRIEDDQELMRMVEGKWFSHIIQHCTKLKSLRVLQTHIVWYNSVRNFPINTFITDLTLEQVAVCQHTLRRVSYLLPNLTRIILRHIYYDKSVTNQITSELKSVIDMPLATLRFLYAQDCLLDEEKKTLLPNLIQIKLTTAKGVSFYRSVLAKDMDHLHSMRIVEDFDDEEDLEITRAIAITEAEYLDKYREYQCLSLQVNCKSIDYLVVSLKELNPELACYVLMVNGDSNTNLSPLEERNSRQYYGRENHLMGDRL</sequence>
<protein>
    <recommendedName>
        <fullName evidence="3">F-box domain-containing protein</fullName>
    </recommendedName>
</protein>
<reference evidence="1" key="1">
    <citation type="submission" date="2020-12" db="EMBL/GenBank/DDBJ databases">
        <title>Metabolic potential, ecology and presence of endohyphal bacteria is reflected in genomic diversity of Mucoromycotina.</title>
        <authorList>
            <person name="Muszewska A."/>
            <person name="Okrasinska A."/>
            <person name="Steczkiewicz K."/>
            <person name="Drgas O."/>
            <person name="Orlowska M."/>
            <person name="Perlinska-Lenart U."/>
            <person name="Aleksandrzak-Piekarczyk T."/>
            <person name="Szatraj K."/>
            <person name="Zielenkiewicz U."/>
            <person name="Pilsyk S."/>
            <person name="Malc E."/>
            <person name="Mieczkowski P."/>
            <person name="Kruszewska J.S."/>
            <person name="Biernat P."/>
            <person name="Pawlowska J."/>
        </authorList>
    </citation>
    <scope>NUCLEOTIDE SEQUENCE</scope>
    <source>
        <strain evidence="1">WA0000017839</strain>
    </source>
</reference>